<proteinExistence type="predicted"/>
<comment type="caution">
    <text evidence="2">The sequence shown here is derived from an EMBL/GenBank/DDBJ whole genome shotgun (WGS) entry which is preliminary data.</text>
</comment>
<gene>
    <name evidence="2" type="ORF">CLV62_1293</name>
</gene>
<dbReference type="EMBL" id="QICL01000029">
    <property type="protein sequence ID" value="PXV60227.1"/>
    <property type="molecule type" value="Genomic_DNA"/>
</dbReference>
<organism evidence="2 3">
    <name type="scientific">Dysgonomonas alginatilytica</name>
    <dbReference type="NCBI Taxonomy" id="1605892"/>
    <lineage>
        <taxon>Bacteria</taxon>
        <taxon>Pseudomonadati</taxon>
        <taxon>Bacteroidota</taxon>
        <taxon>Bacteroidia</taxon>
        <taxon>Bacteroidales</taxon>
        <taxon>Dysgonomonadaceae</taxon>
        <taxon>Dysgonomonas</taxon>
    </lineage>
</organism>
<feature type="transmembrane region" description="Helical" evidence="1">
    <location>
        <begin position="21"/>
        <end position="43"/>
    </location>
</feature>
<feature type="transmembrane region" description="Helical" evidence="1">
    <location>
        <begin position="345"/>
        <end position="366"/>
    </location>
</feature>
<accession>A0A2V3PL94</accession>
<dbReference type="Proteomes" id="UP000247973">
    <property type="component" value="Unassembled WGS sequence"/>
</dbReference>
<feature type="transmembrane region" description="Helical" evidence="1">
    <location>
        <begin position="373"/>
        <end position="395"/>
    </location>
</feature>
<sequence>MLKKIQQYLLLNHPLLWNIKIVPALLGAIIINIFFFIGGYVLTKIDFSSTYSNPFSGAALAYMGAILTSILLFIIWLVFYSKNNAFKSFYPRSSGGLYLEWILTFVIILGFVSFPFSYHQGSISKVKSYASKSEMIKAVETLNLIKILIPTDKTSYYQEYPTQLSLPSMEYDPNVSNKYSDTIESLSYQDRVASAESRNIYYEDYPNFTQLSLLNYYTLDQFYFPSKCDFTVRNSDTVKEWLIKQNKEEISKLMDAFIALQNKHNLSMNFTKDEWMELVYNPAKYPVGDFNLITPYNYKEEEAKYEYSYYYGSNEKSSTGYYVSYSELEGAYNKIMDAYLDKDEAIALCMVAICIALSISLFVFSFRASSGKAWLIAAISMGLILFINGILSLAVSSPMDFGVVGPLFYIFVMLAIFSFEIVSVIRKNVGRKAKGKSDIFINHLIWYIPAVPALIFMAIYILGHDQYSYSTETYKSKSLYEVYQFMDEHIIEFIWGNICLTFVSVWFFIQMILRKWKSLPEQ</sequence>
<feature type="transmembrane region" description="Helical" evidence="1">
    <location>
        <begin position="55"/>
        <end position="78"/>
    </location>
</feature>
<evidence type="ECO:0000313" key="2">
    <source>
        <dbReference type="EMBL" id="PXV60227.1"/>
    </source>
</evidence>
<keyword evidence="1" id="KW-0812">Transmembrane</keyword>
<keyword evidence="3" id="KW-1185">Reference proteome</keyword>
<feature type="transmembrane region" description="Helical" evidence="1">
    <location>
        <begin position="407"/>
        <end position="425"/>
    </location>
</feature>
<dbReference type="OrthoDB" id="996104at2"/>
<feature type="transmembrane region" description="Helical" evidence="1">
    <location>
        <begin position="445"/>
        <end position="463"/>
    </location>
</feature>
<evidence type="ECO:0000256" key="1">
    <source>
        <dbReference type="SAM" id="Phobius"/>
    </source>
</evidence>
<protein>
    <submittedName>
        <fullName evidence="2">Uncharacterized protein</fullName>
    </submittedName>
</protein>
<feature type="transmembrane region" description="Helical" evidence="1">
    <location>
        <begin position="98"/>
        <end position="118"/>
    </location>
</feature>
<feature type="transmembrane region" description="Helical" evidence="1">
    <location>
        <begin position="493"/>
        <end position="513"/>
    </location>
</feature>
<reference evidence="2 3" key="1">
    <citation type="submission" date="2018-03" db="EMBL/GenBank/DDBJ databases">
        <title>Genomic Encyclopedia of Archaeal and Bacterial Type Strains, Phase II (KMG-II): from individual species to whole genera.</title>
        <authorList>
            <person name="Goeker M."/>
        </authorList>
    </citation>
    <scope>NUCLEOTIDE SEQUENCE [LARGE SCALE GENOMIC DNA]</scope>
    <source>
        <strain evidence="2 3">DSM 100214</strain>
    </source>
</reference>
<evidence type="ECO:0000313" key="3">
    <source>
        <dbReference type="Proteomes" id="UP000247973"/>
    </source>
</evidence>
<keyword evidence="1" id="KW-1133">Transmembrane helix</keyword>
<dbReference type="RefSeq" id="WP_110312041.1">
    <property type="nucleotide sequence ID" value="NZ_QICL01000029.1"/>
</dbReference>
<name>A0A2V3PL94_9BACT</name>
<keyword evidence="1" id="KW-0472">Membrane</keyword>
<dbReference type="AlphaFoldDB" id="A0A2V3PL94"/>